<keyword evidence="9" id="KW-1185">Reference proteome</keyword>
<dbReference type="SUPFAM" id="SSF51658">
    <property type="entry name" value="Xylose isomerase-like"/>
    <property type="match status" value="1"/>
</dbReference>
<evidence type="ECO:0000313" key="8">
    <source>
        <dbReference type="EMBL" id="KAE8257489.1"/>
    </source>
</evidence>
<feature type="region of interest" description="Disordered" evidence="7">
    <location>
        <begin position="93"/>
        <end position="121"/>
    </location>
</feature>
<comment type="caution">
    <text evidence="8">The sequence shown here is derived from an EMBL/GenBank/DDBJ whole genome shotgun (WGS) entry which is preliminary data.</text>
</comment>
<feature type="compositionally biased region" description="Low complexity" evidence="7">
    <location>
        <begin position="715"/>
        <end position="728"/>
    </location>
</feature>
<evidence type="ECO:0000256" key="6">
    <source>
        <dbReference type="ARBA" id="ARBA00023204"/>
    </source>
</evidence>
<evidence type="ECO:0000313" key="9">
    <source>
        <dbReference type="Proteomes" id="UP000077521"/>
    </source>
</evidence>
<keyword evidence="1" id="KW-0540">Nuclease</keyword>
<dbReference type="Gene3D" id="3.20.20.150">
    <property type="entry name" value="Divalent-metal-dependent TIM barrel enzymes"/>
    <property type="match status" value="1"/>
</dbReference>
<keyword evidence="4" id="KW-0228">DNA excision</keyword>
<dbReference type="InterPro" id="IPR036237">
    <property type="entry name" value="Xyl_isomerase-like_sf"/>
</dbReference>
<sequence>MLERLNLDRHDVTAESKPTTIIQRLFLQVALRPAFSLTQVPASVASTRSIWLRSFPTTVAVPTSPAKIRTAYMGRPSRKASAAAFTAISRQVEQESGSADDGEAVIQRRSSSRAKKEKTPATEIIIAKATAELEPASSSTSRQPRKLKAALVSVEDGNAVDSELSDLSALSEQESVQASPPKKKRRTKKQMAEDAEAKAATTPTKGKGRKGKQRAKAEDDDEDHVEEDEDDDGTTGKKQKRTRKPKVTEPVVYEIPDVVKRDFRSEGGPSRATERAEGFQGRLGYACLNTILRAQKPSIFSSRTTRLKSIEEKGLDFVRELALANVRDIIPMIEWNEAHGIRFMRLSSEMFPFATHPVNGYDFVAFAKDELAKAGELARKYGHRLTMHPGQFCQLGTPKKDVLEASIRELDMHAQILDALGMDQDSVMILHGGGVYGEREETVARIKNTIQTRLKGSTRSRLVLENDELSYSVDELLPICKELKVPLVLDFHHDMLRPSSRSPAELMPEILEIWKERGIRPKFHLSEPRPGAKAMRERRAHSDRCTHIPAELPANADLMIEAKDKEQAVFELFRIYDLVDVKPFWSDLRPAAEDQSTSTSGRKRGIGANGSGSATDQQKALRTLIKAKKIERKIERKRAIAEGRTPPPEGDSDLDDWSPAKDRPAVATQIEVLEDMRKEADWIRNELKEGRDRRAYGNQDVEEEEEEELDEDGEVVGSSARSDAGDGSPVKKGKGKGKIATTLRVDGQSAGAQEDLVAVVTDSIAPASSSSSNTPADAAVVSDAPIGGTARLAADEVGRALVIKPGVAADPSAEATPLDVAAVAVASVKGRSAGKRKR</sequence>
<accession>A0A177TER9</accession>
<dbReference type="GO" id="GO:0009411">
    <property type="term" value="P:response to UV"/>
    <property type="evidence" value="ECO:0007669"/>
    <property type="project" value="InterPro"/>
</dbReference>
<name>A0A177TER9_9BASI</name>
<proteinExistence type="predicted"/>
<feature type="compositionally biased region" description="Acidic residues" evidence="7">
    <location>
        <begin position="218"/>
        <end position="233"/>
    </location>
</feature>
<dbReference type="AlphaFoldDB" id="A0A177TER9"/>
<dbReference type="PANTHER" id="PTHR31290:SF5">
    <property type="entry name" value="UV-DAMAGE ENDONUCLEASE"/>
    <property type="match status" value="1"/>
</dbReference>
<evidence type="ECO:0000256" key="1">
    <source>
        <dbReference type="ARBA" id="ARBA00022722"/>
    </source>
</evidence>
<evidence type="ECO:0000256" key="3">
    <source>
        <dbReference type="ARBA" id="ARBA00022763"/>
    </source>
</evidence>
<dbReference type="Pfam" id="PF03851">
    <property type="entry name" value="UvdE"/>
    <property type="match status" value="1"/>
</dbReference>
<dbReference type="GO" id="GO:0006289">
    <property type="term" value="P:nucleotide-excision repair"/>
    <property type="evidence" value="ECO:0007669"/>
    <property type="project" value="InterPro"/>
</dbReference>
<dbReference type="Proteomes" id="UP000077521">
    <property type="component" value="Unassembled WGS sequence"/>
</dbReference>
<dbReference type="GO" id="GO:0004519">
    <property type="term" value="F:endonuclease activity"/>
    <property type="evidence" value="ECO:0007669"/>
    <property type="project" value="UniProtKB-KW"/>
</dbReference>
<protein>
    <recommendedName>
        <fullName evidence="10">UV-damage endonuclease</fullName>
    </recommendedName>
</protein>
<feature type="region of interest" description="Disordered" evidence="7">
    <location>
        <begin position="590"/>
        <end position="619"/>
    </location>
</feature>
<dbReference type="EMBL" id="LWDF02000108">
    <property type="protein sequence ID" value="KAE8257489.1"/>
    <property type="molecule type" value="Genomic_DNA"/>
</dbReference>
<reference evidence="8" key="1">
    <citation type="submission" date="2016-04" db="EMBL/GenBank/DDBJ databases">
        <authorList>
            <person name="Nguyen H.D."/>
            <person name="Samba Siva P."/>
            <person name="Cullis J."/>
            <person name="Levesque C.A."/>
            <person name="Hambleton S."/>
        </authorList>
    </citation>
    <scope>NUCLEOTIDE SEQUENCE</scope>
    <source>
        <strain evidence="8">DAOMC 236416</strain>
    </source>
</reference>
<feature type="region of interest" description="Disordered" evidence="7">
    <location>
        <begin position="636"/>
        <end position="661"/>
    </location>
</feature>
<feature type="compositionally biased region" description="Acidic residues" evidence="7">
    <location>
        <begin position="700"/>
        <end position="714"/>
    </location>
</feature>
<keyword evidence="3" id="KW-0227">DNA damage</keyword>
<feature type="region of interest" description="Disordered" evidence="7">
    <location>
        <begin position="692"/>
        <end position="741"/>
    </location>
</feature>
<dbReference type="PANTHER" id="PTHR31290">
    <property type="entry name" value="UV-DAMAGE ENDONUCLEASE"/>
    <property type="match status" value="1"/>
</dbReference>
<dbReference type="GO" id="GO:0016787">
    <property type="term" value="F:hydrolase activity"/>
    <property type="evidence" value="ECO:0007669"/>
    <property type="project" value="UniProtKB-KW"/>
</dbReference>
<dbReference type="NCBIfam" id="TIGR00629">
    <property type="entry name" value="uvde"/>
    <property type="match status" value="1"/>
</dbReference>
<evidence type="ECO:0000256" key="7">
    <source>
        <dbReference type="SAM" id="MobiDB-lite"/>
    </source>
</evidence>
<dbReference type="GO" id="GO:0043504">
    <property type="term" value="P:mitochondrial DNA repair"/>
    <property type="evidence" value="ECO:0007669"/>
    <property type="project" value="TreeGrafter"/>
</dbReference>
<gene>
    <name evidence="8" type="ORF">A4X13_0g2318</name>
</gene>
<dbReference type="GO" id="GO:0005739">
    <property type="term" value="C:mitochondrion"/>
    <property type="evidence" value="ECO:0007669"/>
    <property type="project" value="TreeGrafter"/>
</dbReference>
<evidence type="ECO:0000256" key="2">
    <source>
        <dbReference type="ARBA" id="ARBA00022759"/>
    </source>
</evidence>
<dbReference type="GO" id="GO:0005634">
    <property type="term" value="C:nucleus"/>
    <property type="evidence" value="ECO:0007669"/>
    <property type="project" value="TreeGrafter"/>
</dbReference>
<feature type="compositionally biased region" description="Low complexity" evidence="7">
    <location>
        <begin position="165"/>
        <end position="175"/>
    </location>
</feature>
<keyword evidence="5" id="KW-0378">Hydrolase</keyword>
<dbReference type="InterPro" id="IPR004601">
    <property type="entry name" value="UvdE"/>
</dbReference>
<feature type="region of interest" description="Disordered" evidence="7">
    <location>
        <begin position="163"/>
        <end position="249"/>
    </location>
</feature>
<keyword evidence="6" id="KW-0234">DNA repair</keyword>
<reference evidence="8" key="2">
    <citation type="journal article" date="2019" name="IMA Fungus">
        <title>Genome sequencing and comparison of five Tilletia species to identify candidate genes for the detection of regulated species infecting wheat.</title>
        <authorList>
            <person name="Nguyen H.D.T."/>
            <person name="Sultana T."/>
            <person name="Kesanakurti P."/>
            <person name="Hambleton S."/>
        </authorList>
    </citation>
    <scope>NUCLEOTIDE SEQUENCE</scope>
    <source>
        <strain evidence="8">DAOMC 236416</strain>
    </source>
</reference>
<evidence type="ECO:0000256" key="4">
    <source>
        <dbReference type="ARBA" id="ARBA00022769"/>
    </source>
</evidence>
<evidence type="ECO:0008006" key="10">
    <source>
        <dbReference type="Google" id="ProtNLM"/>
    </source>
</evidence>
<evidence type="ECO:0000256" key="5">
    <source>
        <dbReference type="ARBA" id="ARBA00022801"/>
    </source>
</evidence>
<organism evidence="8 9">
    <name type="scientific">Tilletia indica</name>
    <dbReference type="NCBI Taxonomy" id="43049"/>
    <lineage>
        <taxon>Eukaryota</taxon>
        <taxon>Fungi</taxon>
        <taxon>Dikarya</taxon>
        <taxon>Basidiomycota</taxon>
        <taxon>Ustilaginomycotina</taxon>
        <taxon>Exobasidiomycetes</taxon>
        <taxon>Tilletiales</taxon>
        <taxon>Tilletiaceae</taxon>
        <taxon>Tilletia</taxon>
    </lineage>
</organism>
<keyword evidence="2" id="KW-0255">Endonuclease</keyword>